<name>A0ABY5E3D8_9BACT</name>
<evidence type="ECO:0000256" key="1">
    <source>
        <dbReference type="ARBA" id="ARBA00023002"/>
    </source>
</evidence>
<reference evidence="3" key="1">
    <citation type="submission" date="2022-07" db="EMBL/GenBank/DDBJ databases">
        <title>Arcobacter roscoffensis sp. nov., a marine bacterium isolated from coastal seawater collected from Roscoff, France.</title>
        <authorList>
            <person name="Pascual J."/>
            <person name="Lepeaux C."/>
            <person name="Methner A."/>
            <person name="Overmann J."/>
        </authorList>
    </citation>
    <scope>NUCLEOTIDE SEQUENCE</scope>
    <source>
        <strain evidence="3">ARW1-2F2</strain>
    </source>
</reference>
<accession>A0ABY5E3D8</accession>
<keyword evidence="4" id="KW-1185">Reference proteome</keyword>
<feature type="domain" description="NADP-dependent oxidoreductase" evidence="2">
    <location>
        <begin position="16"/>
        <end position="331"/>
    </location>
</feature>
<dbReference type="Gene3D" id="3.20.20.100">
    <property type="entry name" value="NADP-dependent oxidoreductase domain"/>
    <property type="match status" value="1"/>
</dbReference>
<dbReference type="Pfam" id="PF00248">
    <property type="entry name" value="Aldo_ket_red"/>
    <property type="match status" value="1"/>
</dbReference>
<dbReference type="InterPro" id="IPR050523">
    <property type="entry name" value="AKR_Detox_Biosynth"/>
</dbReference>
<keyword evidence="1" id="KW-0560">Oxidoreductase</keyword>
<proteinExistence type="predicted"/>
<evidence type="ECO:0000313" key="3">
    <source>
        <dbReference type="EMBL" id="UTJ05246.1"/>
    </source>
</evidence>
<dbReference type="Proteomes" id="UP001060012">
    <property type="component" value="Chromosome"/>
</dbReference>
<evidence type="ECO:0000259" key="2">
    <source>
        <dbReference type="Pfam" id="PF00248"/>
    </source>
</evidence>
<dbReference type="RefSeq" id="WP_254575427.1">
    <property type="nucleotide sequence ID" value="NZ_CP100595.1"/>
</dbReference>
<evidence type="ECO:0000313" key="4">
    <source>
        <dbReference type="Proteomes" id="UP001060012"/>
    </source>
</evidence>
<gene>
    <name evidence="3" type="ORF">NJU99_08165</name>
</gene>
<dbReference type="InterPro" id="IPR023210">
    <property type="entry name" value="NADP_OxRdtase_dom"/>
</dbReference>
<dbReference type="InterPro" id="IPR036812">
    <property type="entry name" value="NAD(P)_OxRdtase_dom_sf"/>
</dbReference>
<dbReference type="PANTHER" id="PTHR43364:SF4">
    <property type="entry name" value="NAD(P)-LINKED OXIDOREDUCTASE SUPERFAMILY PROTEIN"/>
    <property type="match status" value="1"/>
</dbReference>
<dbReference type="EMBL" id="CP100595">
    <property type="protein sequence ID" value="UTJ05246.1"/>
    <property type="molecule type" value="Genomic_DNA"/>
</dbReference>
<dbReference type="SUPFAM" id="SSF51430">
    <property type="entry name" value="NAD(P)-linked oxidoreductase"/>
    <property type="match status" value="1"/>
</dbReference>
<organism evidence="3 4">
    <name type="scientific">Arcobacter roscoffensis</name>
    <dbReference type="NCBI Taxonomy" id="2961520"/>
    <lineage>
        <taxon>Bacteria</taxon>
        <taxon>Pseudomonadati</taxon>
        <taxon>Campylobacterota</taxon>
        <taxon>Epsilonproteobacteria</taxon>
        <taxon>Campylobacterales</taxon>
        <taxon>Arcobacteraceae</taxon>
        <taxon>Arcobacter</taxon>
    </lineage>
</organism>
<dbReference type="CDD" id="cd19094">
    <property type="entry name" value="AKR_Tas-like"/>
    <property type="match status" value="1"/>
</dbReference>
<protein>
    <submittedName>
        <fullName evidence="3">Aldo/keto reductase</fullName>
    </submittedName>
</protein>
<dbReference type="PANTHER" id="PTHR43364">
    <property type="entry name" value="NADH-SPECIFIC METHYLGLYOXAL REDUCTASE-RELATED"/>
    <property type="match status" value="1"/>
</dbReference>
<sequence>MDFRYIGKSGLRVSSICMGTMTFGSTTSKEEAFKIMDKAYDNGINFYDTAEIYPVPPKANTAGITEQWVGEWLKTKDRDSIILATKVAGAASGWFVPPIRHGLTAIDSFHIKRAVEGSLKKLDTDYIDLYQMHWPDTIVPIEESLRAFDDLVKEGKVRYIGTSNDSAYGLTKANETAKNNKLARFESIQNNFSLLNPRFLDELATVCKNEDISLLPYSPIAGGVLAGKYNNGLYPDGCRFTAYIKNKSPRVQAMADRFVNEKTIEATKRYMQLAKDYGISPVTLAVAYSKHFDFVASTIIGARTLSQVDESLAAFDFKIDDELMKKIEEVQKDILYPMG</sequence>